<dbReference type="EMBL" id="GBXM01061961">
    <property type="protein sequence ID" value="JAH46616.1"/>
    <property type="molecule type" value="Transcribed_RNA"/>
</dbReference>
<reference evidence="1" key="1">
    <citation type="submission" date="2014-11" db="EMBL/GenBank/DDBJ databases">
        <authorList>
            <person name="Amaro Gonzalez C."/>
        </authorList>
    </citation>
    <scope>NUCLEOTIDE SEQUENCE</scope>
</reference>
<organism evidence="1">
    <name type="scientific">Anguilla anguilla</name>
    <name type="common">European freshwater eel</name>
    <name type="synonym">Muraena anguilla</name>
    <dbReference type="NCBI Taxonomy" id="7936"/>
    <lineage>
        <taxon>Eukaryota</taxon>
        <taxon>Metazoa</taxon>
        <taxon>Chordata</taxon>
        <taxon>Craniata</taxon>
        <taxon>Vertebrata</taxon>
        <taxon>Euteleostomi</taxon>
        <taxon>Actinopterygii</taxon>
        <taxon>Neopterygii</taxon>
        <taxon>Teleostei</taxon>
        <taxon>Anguilliformes</taxon>
        <taxon>Anguillidae</taxon>
        <taxon>Anguilla</taxon>
    </lineage>
</organism>
<reference evidence="1" key="2">
    <citation type="journal article" date="2015" name="Fish Shellfish Immunol.">
        <title>Early steps in the European eel (Anguilla anguilla)-Vibrio vulnificus interaction in the gills: Role of the RtxA13 toxin.</title>
        <authorList>
            <person name="Callol A."/>
            <person name="Pajuelo D."/>
            <person name="Ebbesson L."/>
            <person name="Teles M."/>
            <person name="MacKenzie S."/>
            <person name="Amaro C."/>
        </authorList>
    </citation>
    <scope>NUCLEOTIDE SEQUENCE</scope>
</reference>
<proteinExistence type="predicted"/>
<name>A0A0E9SZ67_ANGAN</name>
<sequence length="39" mass="4311">MAGSIGYHPYAAPWVHIPMGTLHTEKRNQGRHCHSQGLA</sequence>
<dbReference type="AlphaFoldDB" id="A0A0E9SZ67"/>
<accession>A0A0E9SZ67</accession>
<evidence type="ECO:0000313" key="1">
    <source>
        <dbReference type="EMBL" id="JAH46616.1"/>
    </source>
</evidence>
<protein>
    <submittedName>
        <fullName evidence="1">Uncharacterized protein</fullName>
    </submittedName>
</protein>